<gene>
    <name evidence="11" type="primary">olsB</name>
    <name evidence="11" type="ORF">GCM10022278_36310</name>
</gene>
<comment type="function">
    <text evidence="9">Catalyzes the first step in the biosynthesis of ornithine lipids, which are phosphorus-free membrane lipids. Catalyzes the 3-hydroxyacyl-acyl carrier protein-dependent acylation of ornithine to form lyso-ornithine lipid (LOL).</text>
</comment>
<proteinExistence type="inferred from homology"/>
<comment type="caution">
    <text evidence="11">The sequence shown here is derived from an EMBL/GenBank/DDBJ whole genome shotgun (WGS) entry which is preliminary data.</text>
</comment>
<dbReference type="InterPro" id="IPR016181">
    <property type="entry name" value="Acyl_CoA_acyltransferase"/>
</dbReference>
<comment type="catalytic activity">
    <reaction evidence="10">
        <text>a (3R)-hydroxyacyl-[ACP] + L-ornithine = a lyso-ornithine lipid + holo-[ACP] + H(+)</text>
        <dbReference type="Rhea" id="RHEA:20633"/>
        <dbReference type="Rhea" id="RHEA-COMP:9685"/>
        <dbReference type="Rhea" id="RHEA-COMP:9945"/>
        <dbReference type="ChEBI" id="CHEBI:15378"/>
        <dbReference type="ChEBI" id="CHEBI:46911"/>
        <dbReference type="ChEBI" id="CHEBI:64479"/>
        <dbReference type="ChEBI" id="CHEBI:78827"/>
        <dbReference type="ChEBI" id="CHEBI:138482"/>
        <dbReference type="EC" id="2.3.2.30"/>
    </reaction>
    <physiologicalReaction direction="left-to-right" evidence="10">
        <dbReference type="Rhea" id="RHEA:20634"/>
    </physiologicalReaction>
</comment>
<keyword evidence="2" id="KW-0444">Lipid biosynthesis</keyword>
<evidence type="ECO:0000256" key="7">
    <source>
        <dbReference type="ARBA" id="ARBA00039058"/>
    </source>
</evidence>
<evidence type="ECO:0000256" key="1">
    <source>
        <dbReference type="ARBA" id="ARBA00005189"/>
    </source>
</evidence>
<evidence type="ECO:0000256" key="3">
    <source>
        <dbReference type="ARBA" id="ARBA00022679"/>
    </source>
</evidence>
<dbReference type="PANTHER" id="PTHR37323:SF1">
    <property type="entry name" value="L-ORNITHINE N(ALPHA)-ACYLTRANSFERASE"/>
    <property type="match status" value="1"/>
</dbReference>
<dbReference type="EC" id="2.3.2.30" evidence="7"/>
<sequence length="265" mass="29459">MEAMLSIDNAAVAIKTSPAPRRAELFVKVARTAEEIRAAQRLRFQIFTEEYGADLQTTEPNLDVDHYDEHCDHLLVFDNISGQVVATTRLLDDAQAVGCGGFYSESEFDLAAITALPGRKLEVGRTCVAPAYRNGATLALLWSGIARYVLDNNYDYLLGCGSISVADGFDDAWNITRQIHTSHLIAPALQVQPRQPLPQPAETLKSMTSRKQKVMIPPLIRAYLRLGARIGGDPCWDPHFRCADLFILLEVSALEARYARHFLKE</sequence>
<evidence type="ECO:0000313" key="11">
    <source>
        <dbReference type="EMBL" id="GAA3976185.1"/>
    </source>
</evidence>
<accession>A0ABP7Q4P7</accession>
<dbReference type="Proteomes" id="UP001501337">
    <property type="component" value="Unassembled WGS sequence"/>
</dbReference>
<evidence type="ECO:0000256" key="6">
    <source>
        <dbReference type="ARBA" id="ARBA00038095"/>
    </source>
</evidence>
<comment type="pathway">
    <text evidence="1">Lipid metabolism.</text>
</comment>
<dbReference type="Gene3D" id="3.40.630.30">
    <property type="match status" value="1"/>
</dbReference>
<evidence type="ECO:0000256" key="9">
    <source>
        <dbReference type="ARBA" id="ARBA00045724"/>
    </source>
</evidence>
<evidence type="ECO:0000313" key="12">
    <source>
        <dbReference type="Proteomes" id="UP001501337"/>
    </source>
</evidence>
<dbReference type="SUPFAM" id="SSF55729">
    <property type="entry name" value="Acyl-CoA N-acyltransferases (Nat)"/>
    <property type="match status" value="1"/>
</dbReference>
<keyword evidence="3" id="KW-0808">Transferase</keyword>
<organism evidence="11 12">
    <name type="scientific">Allohahella marinimesophila</name>
    <dbReference type="NCBI Taxonomy" id="1054972"/>
    <lineage>
        <taxon>Bacteria</taxon>
        <taxon>Pseudomonadati</taxon>
        <taxon>Pseudomonadota</taxon>
        <taxon>Gammaproteobacteria</taxon>
        <taxon>Oceanospirillales</taxon>
        <taxon>Hahellaceae</taxon>
        <taxon>Allohahella</taxon>
    </lineage>
</organism>
<keyword evidence="5" id="KW-0012">Acyltransferase</keyword>
<keyword evidence="12" id="KW-1185">Reference proteome</keyword>
<protein>
    <recommendedName>
        <fullName evidence="8">L-ornithine N(alpha)-acyltransferase</fullName>
        <ecNumber evidence="7">2.3.2.30</ecNumber>
    </recommendedName>
</protein>
<dbReference type="EMBL" id="BAABBO010000019">
    <property type="protein sequence ID" value="GAA3976185.1"/>
    <property type="molecule type" value="Genomic_DNA"/>
</dbReference>
<name>A0ABP7Q4P7_9GAMM</name>
<reference evidence="12" key="1">
    <citation type="journal article" date="2019" name="Int. J. Syst. Evol. Microbiol.">
        <title>The Global Catalogue of Microorganisms (GCM) 10K type strain sequencing project: providing services to taxonomists for standard genome sequencing and annotation.</title>
        <authorList>
            <consortium name="The Broad Institute Genomics Platform"/>
            <consortium name="The Broad Institute Genome Sequencing Center for Infectious Disease"/>
            <person name="Wu L."/>
            <person name="Ma J."/>
        </authorList>
    </citation>
    <scope>NUCLEOTIDE SEQUENCE [LARGE SCALE GENOMIC DNA]</scope>
    <source>
        <strain evidence="12">JCM 17555</strain>
    </source>
</reference>
<evidence type="ECO:0000256" key="8">
    <source>
        <dbReference type="ARBA" id="ARBA00039866"/>
    </source>
</evidence>
<evidence type="ECO:0000256" key="2">
    <source>
        <dbReference type="ARBA" id="ARBA00022516"/>
    </source>
</evidence>
<dbReference type="RefSeq" id="WP_344809077.1">
    <property type="nucleotide sequence ID" value="NZ_BAABBO010000019.1"/>
</dbReference>
<dbReference type="PANTHER" id="PTHR37323">
    <property type="entry name" value="GCN5-RELATED N-ACETYLTRANSFERASE"/>
    <property type="match status" value="1"/>
</dbReference>
<comment type="similarity">
    <text evidence="6">Belongs to the acetyltransferase family. OlsB subfamily.</text>
</comment>
<keyword evidence="4" id="KW-0443">Lipid metabolism</keyword>
<dbReference type="InterPro" id="IPR052351">
    <property type="entry name" value="Ornithine_N-alpha-AT"/>
</dbReference>
<evidence type="ECO:0000256" key="4">
    <source>
        <dbReference type="ARBA" id="ARBA00023098"/>
    </source>
</evidence>
<evidence type="ECO:0000256" key="10">
    <source>
        <dbReference type="ARBA" id="ARBA00047785"/>
    </source>
</evidence>
<dbReference type="Pfam" id="PF13444">
    <property type="entry name" value="Acetyltransf_5"/>
    <property type="match status" value="1"/>
</dbReference>
<evidence type="ECO:0000256" key="5">
    <source>
        <dbReference type="ARBA" id="ARBA00023315"/>
    </source>
</evidence>